<dbReference type="EMBL" id="LABY01000218">
    <property type="protein sequence ID" value="KMO30714.1"/>
    <property type="molecule type" value="Genomic_DNA"/>
</dbReference>
<evidence type="ECO:0000256" key="1">
    <source>
        <dbReference type="SAM" id="MobiDB-lite"/>
    </source>
</evidence>
<reference evidence="2 3" key="1">
    <citation type="submission" date="2015-03" db="EMBL/GenBank/DDBJ databases">
        <title>Genome sequencing of Methylobacterium variabile DSM 16961.</title>
        <authorList>
            <person name="Chaudhry V."/>
            <person name="Patil P.B."/>
        </authorList>
    </citation>
    <scope>NUCLEOTIDE SEQUENCE [LARGE SCALE GENOMIC DNA]</scope>
    <source>
        <strain evidence="2 3">DSM 16961</strain>
    </source>
</reference>
<proteinExistence type="predicted"/>
<dbReference type="OrthoDB" id="9768556at2"/>
<dbReference type="RefSeq" id="WP_048447425.1">
    <property type="nucleotide sequence ID" value="NZ_LABY01000218.1"/>
</dbReference>
<dbReference type="InterPro" id="IPR027417">
    <property type="entry name" value="P-loop_NTPase"/>
</dbReference>
<gene>
    <name evidence="2" type="ORF">VQ02_27510</name>
</gene>
<organism evidence="2 3">
    <name type="scientific">Methylobacterium variabile</name>
    <dbReference type="NCBI Taxonomy" id="298794"/>
    <lineage>
        <taxon>Bacteria</taxon>
        <taxon>Pseudomonadati</taxon>
        <taxon>Pseudomonadota</taxon>
        <taxon>Alphaproteobacteria</taxon>
        <taxon>Hyphomicrobiales</taxon>
        <taxon>Methylobacteriaceae</taxon>
        <taxon>Methylobacterium</taxon>
    </lineage>
</organism>
<evidence type="ECO:0000313" key="3">
    <source>
        <dbReference type="Proteomes" id="UP000035955"/>
    </source>
</evidence>
<dbReference type="Proteomes" id="UP000035955">
    <property type="component" value="Unassembled WGS sequence"/>
</dbReference>
<name>A0A0J6SAM0_9HYPH</name>
<sequence length="478" mass="53107">MWSPQPGPQADAISADWCPELFFGGAAGGGKSDYLLGDFLQDVNTYGAAWRGVVFRRTYPELEELLARSNELFLPEGGDWNVQKKLWTFPSGATLRMRYLESDRDATRYQGHQYTWIGWDELTQWATLFPYRYLRGRLRSAHEVPTKRIRAAANPGGSGHLEVKSYFVDPAPQGYVPILDEVTGMERMYIPSRLSDNAILVRNDPGYAGRLAGLGSEQLVKAMLGGDWSVIDGAFFGEWSSARHAVQPFAIPSDWLRFRSMDWGSAKPFSVGWWAVAGDDYRLGDDRVIPRGALIRYREWYGCIPGKPNTGLKLTAEEVAAGIVEREAGESIAYGTLDPAAFAQDGGPSIAERMRSWRGPNSRMGPIFRPADNARVARSGAMGGWDAVRARLKGIDGNPMLFVFSTCKDFIRTVPVLQHDPHRAEDLDTSAEDHVADEARYACMSRPWVAEAKPVSRQTSSGYRSARQDPPSWRIGGA</sequence>
<dbReference type="Gene3D" id="3.30.420.280">
    <property type="match status" value="1"/>
</dbReference>
<dbReference type="Gene3D" id="3.40.50.300">
    <property type="entry name" value="P-loop containing nucleotide triphosphate hydrolases"/>
    <property type="match status" value="1"/>
</dbReference>
<evidence type="ECO:0000313" key="2">
    <source>
        <dbReference type="EMBL" id="KMO30714.1"/>
    </source>
</evidence>
<dbReference type="PATRIC" id="fig|298794.3.peg.3358"/>
<feature type="region of interest" description="Disordered" evidence="1">
    <location>
        <begin position="454"/>
        <end position="478"/>
    </location>
</feature>
<protein>
    <submittedName>
        <fullName evidence="2">Uncharacterized protein</fullName>
    </submittedName>
</protein>
<accession>A0A0J6SAM0</accession>
<dbReference type="AlphaFoldDB" id="A0A0J6SAM0"/>
<keyword evidence="3" id="KW-1185">Reference proteome</keyword>
<comment type="caution">
    <text evidence="2">The sequence shown here is derived from an EMBL/GenBank/DDBJ whole genome shotgun (WGS) entry which is preliminary data.</text>
</comment>